<organism evidence="2 3">
    <name type="scientific">Microvirga makkahensis</name>
    <dbReference type="NCBI Taxonomy" id="1128670"/>
    <lineage>
        <taxon>Bacteria</taxon>
        <taxon>Pseudomonadati</taxon>
        <taxon>Pseudomonadota</taxon>
        <taxon>Alphaproteobacteria</taxon>
        <taxon>Hyphomicrobiales</taxon>
        <taxon>Methylobacteriaceae</taxon>
        <taxon>Microvirga</taxon>
    </lineage>
</organism>
<name>A0A7X3SQJ4_9HYPH</name>
<reference evidence="2 3" key="1">
    <citation type="submission" date="2019-12" db="EMBL/GenBank/DDBJ databases">
        <authorList>
            <person name="Yuan C.-G."/>
        </authorList>
    </citation>
    <scope>NUCLEOTIDE SEQUENCE [LARGE SCALE GENOMIC DNA]</scope>
    <source>
        <strain evidence="2 3">KCTC 23863</strain>
    </source>
</reference>
<keyword evidence="3" id="KW-1185">Reference proteome</keyword>
<comment type="caution">
    <text evidence="2">The sequence shown here is derived from an EMBL/GenBank/DDBJ whole genome shotgun (WGS) entry which is preliminary data.</text>
</comment>
<evidence type="ECO:0000313" key="2">
    <source>
        <dbReference type="EMBL" id="MXQ13415.1"/>
    </source>
</evidence>
<evidence type="ECO:0000256" key="1">
    <source>
        <dbReference type="SAM" id="MobiDB-lite"/>
    </source>
</evidence>
<feature type="region of interest" description="Disordered" evidence="1">
    <location>
        <begin position="68"/>
        <end position="90"/>
    </location>
</feature>
<protein>
    <submittedName>
        <fullName evidence="2">Uncharacterized protein</fullName>
    </submittedName>
</protein>
<proteinExistence type="predicted"/>
<dbReference type="AlphaFoldDB" id="A0A7X3SQJ4"/>
<dbReference type="EMBL" id="WURB01000016">
    <property type="protein sequence ID" value="MXQ13415.1"/>
    <property type="molecule type" value="Genomic_DNA"/>
</dbReference>
<reference evidence="2 3" key="2">
    <citation type="submission" date="2020-01" db="EMBL/GenBank/DDBJ databases">
        <title>Microvirga sp. nov., an arsenate reduction bacterium isolated from Tibet hotspring sediments.</title>
        <authorList>
            <person name="Xian W.-D."/>
            <person name="Li W.-J."/>
        </authorList>
    </citation>
    <scope>NUCLEOTIDE SEQUENCE [LARGE SCALE GENOMIC DNA]</scope>
    <source>
        <strain evidence="2 3">KCTC 23863</strain>
    </source>
</reference>
<dbReference type="RefSeq" id="WP_160886381.1">
    <property type="nucleotide sequence ID" value="NZ_WURB01000016.1"/>
</dbReference>
<gene>
    <name evidence="2" type="ORF">GR328_18490</name>
</gene>
<dbReference type="Proteomes" id="UP000436483">
    <property type="component" value="Unassembled WGS sequence"/>
</dbReference>
<evidence type="ECO:0000313" key="3">
    <source>
        <dbReference type="Proteomes" id="UP000436483"/>
    </source>
</evidence>
<sequence length="90" mass="9839">MFSLKPEALKNVLKIKPTTEPLGRDATADRFQHVENTGADRRQDQCGTASVKQSDCAQDDDIIVKPLCEEGSGTQGSKRTIHNAVERLAT</sequence>
<accession>A0A7X3SQJ4</accession>